<dbReference type="Pfam" id="PF09673">
    <property type="entry name" value="TrbC_Ftype"/>
    <property type="match status" value="1"/>
</dbReference>
<organism evidence="1 2">
    <name type="scientific">Eikenella corrodens</name>
    <dbReference type="NCBI Taxonomy" id="539"/>
    <lineage>
        <taxon>Bacteria</taxon>
        <taxon>Pseudomonadati</taxon>
        <taxon>Pseudomonadota</taxon>
        <taxon>Betaproteobacteria</taxon>
        <taxon>Neisseriales</taxon>
        <taxon>Neisseriaceae</taxon>
        <taxon>Eikenella</taxon>
    </lineage>
</organism>
<gene>
    <name evidence="1" type="ORF">A7P90_04830</name>
</gene>
<sequence length="305" mass="34306">MLMPSGQNPAMRQLAEVKTVVFVSRAMPETDLLKLLTQGAGRKDTVFLYRGWGSGGADKAFDYAEHLVRRLPEAARRNPPNIMVMPQAFRQYRIGYVPAMLHLDGGKWYLVQGVPDLATAIRAVERKEFNRRLGRQWRVTEPDQAEVMRSAAARFNWRSHARQTSQALNRQMAGTMDLPTATTISNRLFTPYVAADHEIRHPSTGAVVYPKGTRFNVLALDPAGHRSILVIDGRDARQVRYAQRIMRERPQTILFYTRLGGLADAGLPASPLTPPLAGRLNLRTVPTYMQQQGTAWRMVSVPPFD</sequence>
<dbReference type="AlphaFoldDB" id="A0A1A9RM60"/>
<dbReference type="EMBL" id="LXSG01000028">
    <property type="protein sequence ID" value="OAM19793.1"/>
    <property type="molecule type" value="Genomic_DNA"/>
</dbReference>
<dbReference type="Proteomes" id="UP000077589">
    <property type="component" value="Unassembled WGS sequence"/>
</dbReference>
<comment type="caution">
    <text evidence="1">The sequence shown here is derived from an EMBL/GenBank/DDBJ whole genome shotgun (WGS) entry which is preliminary data.</text>
</comment>
<evidence type="ECO:0000313" key="1">
    <source>
        <dbReference type="EMBL" id="OAM19793.1"/>
    </source>
</evidence>
<accession>A0A1A9RM60</accession>
<dbReference type="InterPro" id="IPR019106">
    <property type="entry name" value="T4SS_TrbC"/>
</dbReference>
<evidence type="ECO:0000313" key="2">
    <source>
        <dbReference type="Proteomes" id="UP000077589"/>
    </source>
</evidence>
<protein>
    <submittedName>
        <fullName evidence="1">Uncharacterized protein</fullName>
    </submittedName>
</protein>
<name>A0A1A9RM60_EIKCO</name>
<reference evidence="2" key="1">
    <citation type="submission" date="2016-05" db="EMBL/GenBank/DDBJ databases">
        <title>Draft genome of Corynebacterium afermentans subsp. afermentans LCDC 88199T.</title>
        <authorList>
            <person name="Bernier A.-M."/>
            <person name="Bernard K."/>
        </authorList>
    </citation>
    <scope>NUCLEOTIDE SEQUENCE [LARGE SCALE GENOMIC DNA]</scope>
    <source>
        <strain evidence="2">NML04-0072</strain>
    </source>
</reference>
<proteinExistence type="predicted"/>